<organism evidence="2 3">
    <name type="scientific">Curvularia kusanoi</name>
    <name type="common">Cochliobolus kusanoi</name>
    <dbReference type="NCBI Taxonomy" id="90978"/>
    <lineage>
        <taxon>Eukaryota</taxon>
        <taxon>Fungi</taxon>
        <taxon>Dikarya</taxon>
        <taxon>Ascomycota</taxon>
        <taxon>Pezizomycotina</taxon>
        <taxon>Dothideomycetes</taxon>
        <taxon>Pleosporomycetidae</taxon>
        <taxon>Pleosporales</taxon>
        <taxon>Pleosporineae</taxon>
        <taxon>Pleosporaceae</taxon>
        <taxon>Curvularia</taxon>
    </lineage>
</organism>
<dbReference type="Proteomes" id="UP000801428">
    <property type="component" value="Unassembled WGS sequence"/>
</dbReference>
<proteinExistence type="predicted"/>
<name>A0A9P4TLH6_CURKU</name>
<dbReference type="AlphaFoldDB" id="A0A9P4TLH6"/>
<reference evidence="2" key="1">
    <citation type="submission" date="2019-04" db="EMBL/GenBank/DDBJ databases">
        <title>Sequencing of skin fungus with MAO and IRED activity.</title>
        <authorList>
            <person name="Marsaioli A.J."/>
            <person name="Bonatto J.M.C."/>
            <person name="Reis Junior O."/>
        </authorList>
    </citation>
    <scope>NUCLEOTIDE SEQUENCE</scope>
    <source>
        <strain evidence="2">30M1</strain>
    </source>
</reference>
<keyword evidence="1" id="KW-0472">Membrane</keyword>
<gene>
    <name evidence="2" type="ORF">E8E13_009275</name>
</gene>
<dbReference type="OrthoDB" id="3799173at2759"/>
<keyword evidence="1" id="KW-1133">Transmembrane helix</keyword>
<protein>
    <submittedName>
        <fullName evidence="2">Uncharacterized protein</fullName>
    </submittedName>
</protein>
<evidence type="ECO:0000313" key="3">
    <source>
        <dbReference type="Proteomes" id="UP000801428"/>
    </source>
</evidence>
<feature type="transmembrane region" description="Helical" evidence="1">
    <location>
        <begin position="107"/>
        <end position="136"/>
    </location>
</feature>
<keyword evidence="1" id="KW-0812">Transmembrane</keyword>
<evidence type="ECO:0000256" key="1">
    <source>
        <dbReference type="SAM" id="Phobius"/>
    </source>
</evidence>
<comment type="caution">
    <text evidence="2">The sequence shown here is derived from an EMBL/GenBank/DDBJ whole genome shotgun (WGS) entry which is preliminary data.</text>
</comment>
<keyword evidence="3" id="KW-1185">Reference proteome</keyword>
<sequence>MAYHKREPSKDITSHAHATPLPTYYSQQLPRWTSKSAFEDQKAFPIQEEPSFGMRTEPPYGMKTEPSFGMKTEPFVPSYPQFAVPMPRFNDIPLPPRPQRQRLPRRAILIPWILAAIFFLTTLWFTSIALGVRLFMVMQPAPRNPPVQEIRVYINDAVIQSTASAHIAVATPSAIALTVTATVSVPAPTSDSIAVPTASGGLATKASEAAKDITTAAPVPRNLRERPTGFITIARMA</sequence>
<evidence type="ECO:0000313" key="2">
    <source>
        <dbReference type="EMBL" id="KAF3008686.1"/>
    </source>
</evidence>
<accession>A0A9P4TLH6</accession>
<dbReference type="EMBL" id="SWKU01000003">
    <property type="protein sequence ID" value="KAF3008686.1"/>
    <property type="molecule type" value="Genomic_DNA"/>
</dbReference>